<evidence type="ECO:0000313" key="3">
    <source>
        <dbReference type="Proteomes" id="UP000326289"/>
    </source>
</evidence>
<reference evidence="2 3" key="1">
    <citation type="submission" date="2019-04" db="EMBL/GenBank/DDBJ databases">
        <title>Fungal friends and foes A comparative genomics study of 23 Aspergillus species from section Flavi.</title>
        <authorList>
            <consortium name="DOE Joint Genome Institute"/>
            <person name="Kjaerbolling I."/>
            <person name="Vesth T.C."/>
            <person name="Frisvad J.C."/>
            <person name="Nybo J.L."/>
            <person name="Theobald S."/>
            <person name="Kildgaard S."/>
            <person name="Petersen T.I."/>
            <person name="Kuo A."/>
            <person name="Sato A."/>
            <person name="Lyhne E.K."/>
            <person name="Kogle M.E."/>
            <person name="Wiebenga A."/>
            <person name="Kun R.S."/>
            <person name="Lubbers R.J."/>
            <person name="Makela M.R."/>
            <person name="Barry K."/>
            <person name="Chovatia M."/>
            <person name="Clum A."/>
            <person name="Daum C."/>
            <person name="Haridas S."/>
            <person name="He G."/>
            <person name="LaButti K."/>
            <person name="Lipzen A."/>
            <person name="Mondo S."/>
            <person name="Pangilinan J."/>
            <person name="Riley R."/>
            <person name="Salamov A."/>
            <person name="Simmons B.A."/>
            <person name="Magnuson J.K."/>
            <person name="Henrissat B."/>
            <person name="Mortensen U.H."/>
            <person name="Larsen T.O."/>
            <person name="De vries R.P."/>
            <person name="Grigoriev I.V."/>
            <person name="Machida M."/>
            <person name="Baker S.E."/>
            <person name="Andersen M.R."/>
        </authorList>
    </citation>
    <scope>NUCLEOTIDE SEQUENCE [LARGE SCALE GENOMIC DNA]</scope>
    <source>
        <strain evidence="2 3">CBS 117635</strain>
    </source>
</reference>
<dbReference type="EMBL" id="ML732970">
    <property type="protein sequence ID" value="KAB8266462.1"/>
    <property type="molecule type" value="Genomic_DNA"/>
</dbReference>
<name>A0A5N6II82_9EURO</name>
<accession>A0A5N6II82</accession>
<evidence type="ECO:0000256" key="1">
    <source>
        <dbReference type="SAM" id="Phobius"/>
    </source>
</evidence>
<keyword evidence="3" id="KW-1185">Reference proteome</keyword>
<keyword evidence="1" id="KW-0472">Membrane</keyword>
<gene>
    <name evidence="2" type="ORF">BDV30DRAFT_221862</name>
</gene>
<evidence type="ECO:0000313" key="2">
    <source>
        <dbReference type="EMBL" id="KAB8266462.1"/>
    </source>
</evidence>
<organism evidence="2 3">
    <name type="scientific">Aspergillus minisclerotigenes</name>
    <dbReference type="NCBI Taxonomy" id="656917"/>
    <lineage>
        <taxon>Eukaryota</taxon>
        <taxon>Fungi</taxon>
        <taxon>Dikarya</taxon>
        <taxon>Ascomycota</taxon>
        <taxon>Pezizomycotina</taxon>
        <taxon>Eurotiomycetes</taxon>
        <taxon>Eurotiomycetidae</taxon>
        <taxon>Eurotiales</taxon>
        <taxon>Aspergillaceae</taxon>
        <taxon>Aspergillus</taxon>
        <taxon>Aspergillus subgen. Circumdati</taxon>
    </lineage>
</organism>
<feature type="transmembrane region" description="Helical" evidence="1">
    <location>
        <begin position="6"/>
        <end position="26"/>
    </location>
</feature>
<dbReference type="AlphaFoldDB" id="A0A5N6II82"/>
<keyword evidence="1" id="KW-0812">Transmembrane</keyword>
<protein>
    <submittedName>
        <fullName evidence="2">Uncharacterized protein</fullName>
    </submittedName>
</protein>
<proteinExistence type="predicted"/>
<keyword evidence="1" id="KW-1133">Transmembrane helix</keyword>
<dbReference type="Proteomes" id="UP000326289">
    <property type="component" value="Unassembled WGS sequence"/>
</dbReference>
<sequence>MYGIYYVLFILQFLFFSSFFIFFLPFKHNPSNIHSNPCYHWARTYQMQSRQLMGSVQEVSMSTLTRFRKDPGLEI</sequence>